<feature type="region of interest" description="Disordered" evidence="1">
    <location>
        <begin position="75"/>
        <end position="95"/>
    </location>
</feature>
<protein>
    <submittedName>
        <fullName evidence="2">MYND finger</fullName>
    </submittedName>
</protein>
<keyword evidence="3" id="KW-1185">Reference proteome</keyword>
<evidence type="ECO:0000313" key="2">
    <source>
        <dbReference type="EMBL" id="KAG9392796.1"/>
    </source>
</evidence>
<dbReference type="OrthoDB" id="432970at2759"/>
<dbReference type="AlphaFoldDB" id="A0A8J6BWV0"/>
<dbReference type="Proteomes" id="UP000717585">
    <property type="component" value="Unassembled WGS sequence"/>
</dbReference>
<comment type="caution">
    <text evidence="2">The sequence shown here is derived from an EMBL/GenBank/DDBJ whole genome shotgun (WGS) entry which is preliminary data.</text>
</comment>
<evidence type="ECO:0000313" key="3">
    <source>
        <dbReference type="Proteomes" id="UP000717585"/>
    </source>
</evidence>
<reference evidence="2" key="1">
    <citation type="submission" date="2021-05" db="EMBL/GenBank/DDBJ databases">
        <title>A free-living protist that lacks canonical eukaryotic 1 DNA replication and segregation systems.</title>
        <authorList>
            <person name="Salas-Leiva D.E."/>
            <person name="Tromer E.C."/>
            <person name="Curtis B.A."/>
            <person name="Jerlstrom-Hultqvist J."/>
            <person name="Kolisko M."/>
            <person name="Yi Z."/>
            <person name="Salas-Leiva J.S."/>
            <person name="Gallot-Lavallee L."/>
            <person name="Kops G.J.P.L."/>
            <person name="Archibald J.M."/>
            <person name="Simpson A.G.B."/>
            <person name="Roger A.J."/>
        </authorList>
    </citation>
    <scope>NUCLEOTIDE SEQUENCE</scope>
    <source>
        <strain evidence="2">BICM</strain>
    </source>
</reference>
<sequence>MDFGEVIGEVELEDIIKNLRAFTLTQYGSKTTERSINWWTQHERIQRLNVRAHQDVVAKREELVTRYFVHCLQATASSASSSASSPLRRWSGPTC</sequence>
<accession>A0A8J6BWV0</accession>
<proteinExistence type="predicted"/>
<dbReference type="EMBL" id="JAHDYR010000032">
    <property type="protein sequence ID" value="KAG9392796.1"/>
    <property type="molecule type" value="Genomic_DNA"/>
</dbReference>
<gene>
    <name evidence="2" type="ORF">J8273_5831</name>
</gene>
<name>A0A8J6BWV0_9EUKA</name>
<feature type="compositionally biased region" description="Low complexity" evidence="1">
    <location>
        <begin position="76"/>
        <end position="85"/>
    </location>
</feature>
<evidence type="ECO:0000256" key="1">
    <source>
        <dbReference type="SAM" id="MobiDB-lite"/>
    </source>
</evidence>
<organism evidence="2 3">
    <name type="scientific">Carpediemonas membranifera</name>
    <dbReference type="NCBI Taxonomy" id="201153"/>
    <lineage>
        <taxon>Eukaryota</taxon>
        <taxon>Metamonada</taxon>
        <taxon>Carpediemonas-like organisms</taxon>
        <taxon>Carpediemonas</taxon>
    </lineage>
</organism>